<comment type="similarity">
    <text evidence="2">Belongs to the amino acid/polyamine transporter 2 family.</text>
</comment>
<feature type="domain" description="Amino acid transporter transmembrane" evidence="7">
    <location>
        <begin position="112"/>
        <end position="400"/>
    </location>
</feature>
<dbReference type="GO" id="GO:0015179">
    <property type="term" value="F:L-amino acid transmembrane transporter activity"/>
    <property type="evidence" value="ECO:0007669"/>
    <property type="project" value="TreeGrafter"/>
</dbReference>
<dbReference type="InterPro" id="IPR013057">
    <property type="entry name" value="AA_transpt_TM"/>
</dbReference>
<reference evidence="9" key="2">
    <citation type="submission" date="2015-01" db="EMBL/GenBank/DDBJ databases">
        <title>Evolutionary Origins and Diversification of the Mycorrhizal Mutualists.</title>
        <authorList>
            <consortium name="DOE Joint Genome Institute"/>
            <consortium name="Mycorrhizal Genomics Consortium"/>
            <person name="Kohler A."/>
            <person name="Kuo A."/>
            <person name="Nagy L.G."/>
            <person name="Floudas D."/>
            <person name="Copeland A."/>
            <person name="Barry K.W."/>
            <person name="Cichocki N."/>
            <person name="Veneault-Fourrey C."/>
            <person name="LaButti K."/>
            <person name="Lindquist E.A."/>
            <person name="Lipzen A."/>
            <person name="Lundell T."/>
            <person name="Morin E."/>
            <person name="Murat C."/>
            <person name="Riley R."/>
            <person name="Ohm R."/>
            <person name="Sun H."/>
            <person name="Tunlid A."/>
            <person name="Henrissat B."/>
            <person name="Grigoriev I.V."/>
            <person name="Hibbett D.S."/>
            <person name="Martin F."/>
        </authorList>
    </citation>
    <scope>NUCLEOTIDE SEQUENCE [LARGE SCALE GENOMIC DNA]</scope>
    <source>
        <strain evidence="9">F 1598</strain>
    </source>
</reference>
<evidence type="ECO:0000313" key="9">
    <source>
        <dbReference type="Proteomes" id="UP000054166"/>
    </source>
</evidence>
<dbReference type="EMBL" id="KN833014">
    <property type="protein sequence ID" value="KIM78709.1"/>
    <property type="molecule type" value="Genomic_DNA"/>
</dbReference>
<gene>
    <name evidence="8" type="ORF">PILCRDRAFT_582831</name>
</gene>
<evidence type="ECO:0000256" key="4">
    <source>
        <dbReference type="ARBA" id="ARBA00022989"/>
    </source>
</evidence>
<evidence type="ECO:0000259" key="7">
    <source>
        <dbReference type="Pfam" id="PF01490"/>
    </source>
</evidence>
<evidence type="ECO:0000313" key="8">
    <source>
        <dbReference type="EMBL" id="KIM78709.1"/>
    </source>
</evidence>
<dbReference type="Proteomes" id="UP000054166">
    <property type="component" value="Unassembled WGS sequence"/>
</dbReference>
<keyword evidence="5 6" id="KW-0472">Membrane</keyword>
<protein>
    <recommendedName>
        <fullName evidence="7">Amino acid transporter transmembrane domain-containing protein</fullName>
    </recommendedName>
</protein>
<evidence type="ECO:0000256" key="5">
    <source>
        <dbReference type="ARBA" id="ARBA00023136"/>
    </source>
</evidence>
<feature type="transmembrane region" description="Helical" evidence="6">
    <location>
        <begin position="224"/>
        <end position="244"/>
    </location>
</feature>
<organism evidence="8 9">
    <name type="scientific">Piloderma croceum (strain F 1598)</name>
    <dbReference type="NCBI Taxonomy" id="765440"/>
    <lineage>
        <taxon>Eukaryota</taxon>
        <taxon>Fungi</taxon>
        <taxon>Dikarya</taxon>
        <taxon>Basidiomycota</taxon>
        <taxon>Agaricomycotina</taxon>
        <taxon>Agaricomycetes</taxon>
        <taxon>Agaricomycetidae</taxon>
        <taxon>Atheliales</taxon>
        <taxon>Atheliaceae</taxon>
        <taxon>Piloderma</taxon>
    </lineage>
</organism>
<evidence type="ECO:0000256" key="1">
    <source>
        <dbReference type="ARBA" id="ARBA00004141"/>
    </source>
</evidence>
<feature type="transmembrane region" description="Helical" evidence="6">
    <location>
        <begin position="340"/>
        <end position="359"/>
    </location>
</feature>
<proteinExistence type="inferred from homology"/>
<feature type="transmembrane region" description="Helical" evidence="6">
    <location>
        <begin position="145"/>
        <end position="165"/>
    </location>
</feature>
<accession>A0A0C3FFY1</accession>
<evidence type="ECO:0000256" key="3">
    <source>
        <dbReference type="ARBA" id="ARBA00022692"/>
    </source>
</evidence>
<feature type="transmembrane region" description="Helical" evidence="6">
    <location>
        <begin position="309"/>
        <end position="328"/>
    </location>
</feature>
<keyword evidence="3 6" id="KW-0812">Transmembrane</keyword>
<dbReference type="STRING" id="765440.A0A0C3FFY1"/>
<dbReference type="GO" id="GO:0016020">
    <property type="term" value="C:membrane"/>
    <property type="evidence" value="ECO:0007669"/>
    <property type="project" value="UniProtKB-SubCell"/>
</dbReference>
<dbReference type="InParanoid" id="A0A0C3FFY1"/>
<keyword evidence="4 6" id="KW-1133">Transmembrane helix</keyword>
<evidence type="ECO:0000256" key="6">
    <source>
        <dbReference type="SAM" id="Phobius"/>
    </source>
</evidence>
<feature type="transmembrane region" description="Helical" evidence="6">
    <location>
        <begin position="386"/>
        <end position="405"/>
    </location>
</feature>
<comment type="subcellular location">
    <subcellularLocation>
        <location evidence="1">Membrane</location>
        <topology evidence="1">Multi-pass membrane protein</topology>
    </subcellularLocation>
</comment>
<keyword evidence="9" id="KW-1185">Reference proteome</keyword>
<sequence length="409" mass="44986">MHAPDKMTEESNSRDLVEQAITLDQYMYYAKLKRNAEKGGYSGNGIDADGTDVARPSLIQMARNMGNSFVAHKELEQGLVIAMKESQVEATAGLSELEVEKLHARRLIRVVSWSTIFYLITTDILGPFNAPWATANLGLVPGVMLYFFFGLIAGAAGLVLSYLYNKLDSDRYPIKTYGDLAERIGGLPLRHICVVLQGIQLIFTVALALLSAGQSLYQISSGRLCFSICLLIWALIGMIVGQIISLRNVGVLGGFSLYVNLLIVVMSMGVVAHSLPDFEAADAANDTLGTGPVIVKAFNSGQLVEQVGGMFNLVFTFGGAMVFPELMAEMRRPMDFPKGMICAQILISVVYLMYSIFWYCFQGPYTQPNSFQGISPFAWRTTFDAMNMYVSFLKLVLFFSCSISFKGLP</sequence>
<evidence type="ECO:0000256" key="2">
    <source>
        <dbReference type="ARBA" id="ARBA00008066"/>
    </source>
</evidence>
<reference evidence="8 9" key="1">
    <citation type="submission" date="2014-04" db="EMBL/GenBank/DDBJ databases">
        <authorList>
            <consortium name="DOE Joint Genome Institute"/>
            <person name="Kuo A."/>
            <person name="Tarkka M."/>
            <person name="Buscot F."/>
            <person name="Kohler A."/>
            <person name="Nagy L.G."/>
            <person name="Floudas D."/>
            <person name="Copeland A."/>
            <person name="Barry K.W."/>
            <person name="Cichocki N."/>
            <person name="Veneault-Fourrey C."/>
            <person name="LaButti K."/>
            <person name="Lindquist E.A."/>
            <person name="Lipzen A."/>
            <person name="Lundell T."/>
            <person name="Morin E."/>
            <person name="Murat C."/>
            <person name="Sun H."/>
            <person name="Tunlid A."/>
            <person name="Henrissat B."/>
            <person name="Grigoriev I.V."/>
            <person name="Hibbett D.S."/>
            <person name="Martin F."/>
            <person name="Nordberg H.P."/>
            <person name="Cantor M.N."/>
            <person name="Hua S.X."/>
        </authorList>
    </citation>
    <scope>NUCLEOTIDE SEQUENCE [LARGE SCALE GENOMIC DNA]</scope>
    <source>
        <strain evidence="8 9">F 1598</strain>
    </source>
</reference>
<feature type="transmembrane region" description="Helical" evidence="6">
    <location>
        <begin position="192"/>
        <end position="212"/>
    </location>
</feature>
<dbReference type="AlphaFoldDB" id="A0A0C3FFY1"/>
<feature type="transmembrane region" description="Helical" evidence="6">
    <location>
        <begin position="251"/>
        <end position="272"/>
    </location>
</feature>
<dbReference type="OrthoDB" id="40134at2759"/>
<dbReference type="HOGENOM" id="CLU_016053_2_0_1"/>
<dbReference type="PANTHER" id="PTHR22950:SF461">
    <property type="entry name" value="AMINO ACID TRANSPORTER TRANSMEMBRANE DOMAIN-CONTAINING PROTEIN"/>
    <property type="match status" value="1"/>
</dbReference>
<name>A0A0C3FFY1_PILCF</name>
<dbReference type="Pfam" id="PF01490">
    <property type="entry name" value="Aa_trans"/>
    <property type="match status" value="1"/>
</dbReference>
<dbReference type="PANTHER" id="PTHR22950">
    <property type="entry name" value="AMINO ACID TRANSPORTER"/>
    <property type="match status" value="1"/>
</dbReference>
<feature type="transmembrane region" description="Helical" evidence="6">
    <location>
        <begin position="107"/>
        <end position="125"/>
    </location>
</feature>